<reference evidence="7 8" key="1">
    <citation type="submission" date="2020-08" db="EMBL/GenBank/DDBJ databases">
        <title>Genomic Encyclopedia of Type Strains, Phase IV (KMG-IV): sequencing the most valuable type-strain genomes for metagenomic binning, comparative biology and taxonomic classification.</title>
        <authorList>
            <person name="Goeker M."/>
        </authorList>
    </citation>
    <scope>NUCLEOTIDE SEQUENCE [LARGE SCALE GENOMIC DNA]</scope>
    <source>
        <strain evidence="7 8">DSM 2461</strain>
    </source>
</reference>
<keyword evidence="5 6" id="KW-0472">Membrane</keyword>
<dbReference type="InterPro" id="IPR000390">
    <property type="entry name" value="Small_drug/metabolite_transptr"/>
</dbReference>
<organism evidence="7 8">
    <name type="scientific">Spirochaeta isovalerica</name>
    <dbReference type="NCBI Taxonomy" id="150"/>
    <lineage>
        <taxon>Bacteria</taxon>
        <taxon>Pseudomonadati</taxon>
        <taxon>Spirochaetota</taxon>
        <taxon>Spirochaetia</taxon>
        <taxon>Spirochaetales</taxon>
        <taxon>Spirochaetaceae</taxon>
        <taxon>Spirochaeta</taxon>
    </lineage>
</organism>
<evidence type="ECO:0000313" key="8">
    <source>
        <dbReference type="Proteomes" id="UP000587760"/>
    </source>
</evidence>
<dbReference type="AlphaFoldDB" id="A0A841RAR0"/>
<dbReference type="SUPFAM" id="SSF103481">
    <property type="entry name" value="Multidrug resistance efflux transporter EmrE"/>
    <property type="match status" value="1"/>
</dbReference>
<sequence length="125" mass="14158">MEKSGPARNIILFSLYFLFLWAGQLSSGQAALRGVFLNYWTALMYLCLFFRGFIWILILKKMDLIKAYALSSVNFLIVPLLSRFFLKENLELKYLLGASLIIPGILLFALGEKRQSSAGVKAVRS</sequence>
<accession>A0A841RAR0</accession>
<keyword evidence="2" id="KW-1003">Cell membrane</keyword>
<dbReference type="PANTHER" id="PTHR30561">
    <property type="entry name" value="SMR FAMILY PROTON-DEPENDENT DRUG EFFLUX TRANSPORTER SUGE"/>
    <property type="match status" value="1"/>
</dbReference>
<dbReference type="RefSeq" id="WP_184745291.1">
    <property type="nucleotide sequence ID" value="NZ_JACHGJ010000002.1"/>
</dbReference>
<evidence type="ECO:0000256" key="1">
    <source>
        <dbReference type="ARBA" id="ARBA00004651"/>
    </source>
</evidence>
<evidence type="ECO:0000256" key="2">
    <source>
        <dbReference type="ARBA" id="ARBA00022475"/>
    </source>
</evidence>
<keyword evidence="8" id="KW-1185">Reference proteome</keyword>
<name>A0A841RAR0_9SPIO</name>
<feature type="transmembrane region" description="Helical" evidence="6">
    <location>
        <begin position="92"/>
        <end position="111"/>
    </location>
</feature>
<comment type="caution">
    <text evidence="7">The sequence shown here is derived from an EMBL/GenBank/DDBJ whole genome shotgun (WGS) entry which is preliminary data.</text>
</comment>
<dbReference type="Gene3D" id="1.10.3730.20">
    <property type="match status" value="1"/>
</dbReference>
<evidence type="ECO:0000256" key="4">
    <source>
        <dbReference type="ARBA" id="ARBA00022989"/>
    </source>
</evidence>
<proteinExistence type="predicted"/>
<evidence type="ECO:0000256" key="6">
    <source>
        <dbReference type="SAM" id="Phobius"/>
    </source>
</evidence>
<dbReference type="Proteomes" id="UP000587760">
    <property type="component" value="Unassembled WGS sequence"/>
</dbReference>
<evidence type="ECO:0000313" key="7">
    <source>
        <dbReference type="EMBL" id="MBB6479768.1"/>
    </source>
</evidence>
<dbReference type="PANTHER" id="PTHR30561:SF9">
    <property type="entry name" value="4-AMINO-4-DEOXY-L-ARABINOSE-PHOSPHOUNDECAPRENOL FLIPPASE SUBUNIT ARNF-RELATED"/>
    <property type="match status" value="1"/>
</dbReference>
<protein>
    <submittedName>
        <fullName evidence="7">Drug/metabolite transporter (DMT)-like permease</fullName>
    </submittedName>
</protein>
<evidence type="ECO:0000256" key="5">
    <source>
        <dbReference type="ARBA" id="ARBA00023136"/>
    </source>
</evidence>
<dbReference type="GO" id="GO:0022857">
    <property type="term" value="F:transmembrane transporter activity"/>
    <property type="evidence" value="ECO:0007669"/>
    <property type="project" value="InterPro"/>
</dbReference>
<keyword evidence="3 6" id="KW-0812">Transmembrane</keyword>
<comment type="subcellular location">
    <subcellularLocation>
        <location evidence="1">Cell membrane</location>
        <topology evidence="1">Multi-pass membrane protein</topology>
    </subcellularLocation>
</comment>
<gene>
    <name evidence="7" type="ORF">HNR50_001426</name>
</gene>
<feature type="transmembrane region" description="Helical" evidence="6">
    <location>
        <begin position="38"/>
        <end position="58"/>
    </location>
</feature>
<keyword evidence="4 6" id="KW-1133">Transmembrane helix</keyword>
<evidence type="ECO:0000256" key="3">
    <source>
        <dbReference type="ARBA" id="ARBA00022692"/>
    </source>
</evidence>
<dbReference type="EMBL" id="JACHGJ010000002">
    <property type="protein sequence ID" value="MBB6479768.1"/>
    <property type="molecule type" value="Genomic_DNA"/>
</dbReference>
<dbReference type="InterPro" id="IPR037185">
    <property type="entry name" value="EmrE-like"/>
</dbReference>
<feature type="transmembrane region" description="Helical" evidence="6">
    <location>
        <begin position="65"/>
        <end position="86"/>
    </location>
</feature>
<dbReference type="GO" id="GO:0005886">
    <property type="term" value="C:plasma membrane"/>
    <property type="evidence" value="ECO:0007669"/>
    <property type="project" value="UniProtKB-SubCell"/>
</dbReference>